<evidence type="ECO:0000313" key="1">
    <source>
        <dbReference type="EMBL" id="KAI4341279.1"/>
    </source>
</evidence>
<reference evidence="2" key="1">
    <citation type="journal article" date="2023" name="Front. Plant Sci.">
        <title>Chromosomal-level genome assembly of Melastoma candidum provides insights into trichome evolution.</title>
        <authorList>
            <person name="Zhong Y."/>
            <person name="Wu W."/>
            <person name="Sun C."/>
            <person name="Zou P."/>
            <person name="Liu Y."/>
            <person name="Dai S."/>
            <person name="Zhou R."/>
        </authorList>
    </citation>
    <scope>NUCLEOTIDE SEQUENCE [LARGE SCALE GENOMIC DNA]</scope>
</reference>
<comment type="caution">
    <text evidence="1">The sequence shown here is derived from an EMBL/GenBank/DDBJ whole genome shotgun (WGS) entry which is preliminary data.</text>
</comment>
<organism evidence="1 2">
    <name type="scientific">Melastoma candidum</name>
    <dbReference type="NCBI Taxonomy" id="119954"/>
    <lineage>
        <taxon>Eukaryota</taxon>
        <taxon>Viridiplantae</taxon>
        <taxon>Streptophyta</taxon>
        <taxon>Embryophyta</taxon>
        <taxon>Tracheophyta</taxon>
        <taxon>Spermatophyta</taxon>
        <taxon>Magnoliopsida</taxon>
        <taxon>eudicotyledons</taxon>
        <taxon>Gunneridae</taxon>
        <taxon>Pentapetalae</taxon>
        <taxon>rosids</taxon>
        <taxon>malvids</taxon>
        <taxon>Myrtales</taxon>
        <taxon>Melastomataceae</taxon>
        <taxon>Melastomatoideae</taxon>
        <taxon>Melastomateae</taxon>
        <taxon>Melastoma</taxon>
    </lineage>
</organism>
<sequence>MELALSLGDSSQSLPSFLSKTQKPSPALDFRIGLALGGGARSCSTSETLKPGKPVNERSCGVARGCSASETHKSGEPVNDRCHGGGVCGSSDSSSLLQLDLLPFSHVQRSCNSSTGSGERPGNGSSHLPLPWLADHLRSEPESSSGRGKNLDVNRFPVPTTGAEDKDDAAAQSSSPNSAVSSFLMEFGMALACGGSKRSEMEGDADRDCSRGSDDDENGLTRKKLRLSKEQSAFLEESFKEQSTLNPKQKIALAKQLNLRPRQVEVWFQNRRARTKLKQTEIDCEYLKRCCETLTVENRRLQKELQELRALKSAPPFYMQLPATTLTMCPSCERVATSSRANVCRARPGSYPSGGGGPVGQQQIQAQGGKGQNSSDHVAK</sequence>
<protein>
    <submittedName>
        <fullName evidence="1">Uncharacterized protein</fullName>
    </submittedName>
</protein>
<dbReference type="Proteomes" id="UP001057402">
    <property type="component" value="Chromosome 7"/>
</dbReference>
<gene>
    <name evidence="1" type="ORF">MLD38_026019</name>
</gene>
<evidence type="ECO:0000313" key="2">
    <source>
        <dbReference type="Proteomes" id="UP001057402"/>
    </source>
</evidence>
<keyword evidence="2" id="KW-1185">Reference proteome</keyword>
<accession>A0ACB9NX58</accession>
<name>A0ACB9NX58_9MYRT</name>
<proteinExistence type="predicted"/>
<dbReference type="EMBL" id="CM042886">
    <property type="protein sequence ID" value="KAI4341279.1"/>
    <property type="molecule type" value="Genomic_DNA"/>
</dbReference>